<dbReference type="RefSeq" id="WP_069320282.1">
    <property type="nucleotide sequence ID" value="NZ_MDDS01000021.1"/>
</dbReference>
<evidence type="ECO:0000313" key="1">
    <source>
        <dbReference type="EMBL" id="ODP38049.1"/>
    </source>
</evidence>
<dbReference type="InterPro" id="IPR057895">
    <property type="entry name" value="Mom"/>
</dbReference>
<sequence>MLTDRSQRWRDRRSLFVAGDSVIDPRRYAVDVVAHDTARAFLADHHYLPRYPAAQLACGLFGPGDAGRSALVGLIVFGVPATGAVITRHTGYADPARGCVLQRLICLPSVAANGESFFTSRAFRLLRLAKPGIDAVVSFSDPAFGHCGVVYAALSGAYRGRTRPRTVLRIAGETISERTLSKIRNLESGHAGAIDQLVRLGAPRPETNEHTADWLTRLRADDLLQAHRQSPLFTYCFELTRDARRTARDLPRLAYPRRSEAIREQLSGQYR</sequence>
<comment type="caution">
    <text evidence="1">The sequence shown here is derived from an EMBL/GenBank/DDBJ whole genome shotgun (WGS) entry which is preliminary data.</text>
</comment>
<reference evidence="1 2" key="1">
    <citation type="submission" date="2016-08" db="EMBL/GenBank/DDBJ databases">
        <title>Draft genome of the agarase producing Sphingomonas sp. MCT13.</title>
        <authorList>
            <person name="D'Andrea M.M."/>
            <person name="Rossolini G.M."/>
            <person name="Thaller M.C."/>
        </authorList>
    </citation>
    <scope>NUCLEOTIDE SEQUENCE [LARGE SCALE GENOMIC DNA]</scope>
    <source>
        <strain evidence="1 2">MCT13</strain>
    </source>
</reference>
<dbReference type="Proteomes" id="UP000094487">
    <property type="component" value="Unassembled WGS sequence"/>
</dbReference>
<name>A0A1E3LWD8_9SPHN</name>
<dbReference type="Pfam" id="PF25680">
    <property type="entry name" value="Mom"/>
    <property type="match status" value="1"/>
</dbReference>
<proteinExistence type="predicted"/>
<dbReference type="EMBL" id="MDDS01000021">
    <property type="protein sequence ID" value="ODP38049.1"/>
    <property type="molecule type" value="Genomic_DNA"/>
</dbReference>
<keyword evidence="2" id="KW-1185">Reference proteome</keyword>
<dbReference type="AlphaFoldDB" id="A0A1E3LWD8"/>
<evidence type="ECO:0000313" key="2">
    <source>
        <dbReference type="Proteomes" id="UP000094487"/>
    </source>
</evidence>
<protein>
    <submittedName>
        <fullName evidence="1">Uncharacterized protein</fullName>
    </submittedName>
</protein>
<dbReference type="OrthoDB" id="9180556at2"/>
<gene>
    <name evidence="1" type="ORF">BFL28_15990</name>
</gene>
<accession>A0A1E3LWD8</accession>
<organism evidence="1 2">
    <name type="scientific">Sphingomonas turrisvirgatae</name>
    <dbReference type="NCBI Taxonomy" id="1888892"/>
    <lineage>
        <taxon>Bacteria</taxon>
        <taxon>Pseudomonadati</taxon>
        <taxon>Pseudomonadota</taxon>
        <taxon>Alphaproteobacteria</taxon>
        <taxon>Sphingomonadales</taxon>
        <taxon>Sphingomonadaceae</taxon>
        <taxon>Sphingomonas</taxon>
    </lineage>
</organism>
<dbReference type="STRING" id="1888892.BFL28_15990"/>